<dbReference type="InterPro" id="IPR002298">
    <property type="entry name" value="DNA_polymerase_A"/>
</dbReference>
<dbReference type="Gene3D" id="1.20.1060.10">
    <property type="entry name" value="Taq DNA Polymerase, Chain T, domain 4"/>
    <property type="match status" value="1"/>
</dbReference>
<dbReference type="NCBIfam" id="TIGR00593">
    <property type="entry name" value="pola"/>
    <property type="match status" value="1"/>
</dbReference>
<sequence>MRKLILIDGNALVHRAFHALPPLTSPKGLVTNAVFGFCSILIKMIREMKPEYIAATFDLAGPTFRHEDFAGYKAKRVKAPQELYDQIALVKQVLVDFGVPIYEKQGYEADDLIGTLATRAKTENDLQIIIATGDLDTLQLVDGDKVVVFTLRRGVTDTVIYNEGAVFERYGLKPSQLSDYRGLKGDPSDNIPGVPGVGEKTASELIQKYGSLEKLYAKLEKDHGAGEKKKKEKEEGAIGDNLAEKLLENKDQAFFSKQLSVIVCDIEIDFSLEKAQWRTHVNVAKVAELFKEFGFESLIKRLDQIDLNGSGTAIPSNTSQASMDFAGTSKSSIPIREMRDDELDGLITQIDKIGKLSFDIQSGKLIVATTSDEVISVPLSRQVLEKMRRVFESPSIVKIGHDLKPIFKQFTRYGMVPAMPLFDTRLAAYMLNLNIPDYDFHQMYFHELGGTPSEEPALLPAYALTLAEHLEKKLIAQNLIKPFQEIELPLIGVLAQMELNGILVDGKILTTLLASTNKELSRLEKEIYKHAGMEFNINSPAQLGEVLFEKLGLKGKVRKTGGGALSTAASELEKLRDEHPIVDLVMQYREFQKLKSTYIEPFPTLIASDGRVHTTYNQTGTVTGRISSQDPNLQNIPIRTELGREFRKAFISEKGYKIVSCDYSQIDLRMVAHLAKDKTMIAAFKNGEDVHTRTAAQVFNVPLADVTKDMRRQAKTLNFGVLYGMGTLGFARAAGVNRTQAGEFIERYFTEFSGVKEYLEGSKERARKQGYLDTLFGHRRYFPDILSTMPMVRAQAERMAINMPVQGTAADVVKMAMLRVHDFITKERLNDDVRMLLQVHDELVFEIRDNRIAEITPKLKKIMESVHQFDVPLVVDVKAGENWEEVEKLP</sequence>
<dbReference type="InterPro" id="IPR001098">
    <property type="entry name" value="DNA-dir_DNA_pol_A_palm_dom"/>
</dbReference>
<evidence type="ECO:0000256" key="9">
    <source>
        <dbReference type="ARBA" id="ARBA00049244"/>
    </source>
</evidence>
<keyword evidence="11" id="KW-0540">Nuclease</keyword>
<dbReference type="InterPro" id="IPR029060">
    <property type="entry name" value="PIN-like_dom_sf"/>
</dbReference>
<dbReference type="EC" id="2.7.7.7" evidence="10 11"/>
<dbReference type="EMBL" id="MGKP01000010">
    <property type="protein sequence ID" value="OGN29044.1"/>
    <property type="molecule type" value="Genomic_DNA"/>
</dbReference>
<proteinExistence type="inferred from homology"/>
<dbReference type="InterPro" id="IPR012337">
    <property type="entry name" value="RNaseH-like_sf"/>
</dbReference>
<dbReference type="Pfam" id="PF00476">
    <property type="entry name" value="DNA_pol_A"/>
    <property type="match status" value="1"/>
</dbReference>
<dbReference type="SUPFAM" id="SSF88723">
    <property type="entry name" value="PIN domain-like"/>
    <property type="match status" value="1"/>
</dbReference>
<dbReference type="Gene3D" id="3.30.70.370">
    <property type="match status" value="1"/>
</dbReference>
<dbReference type="FunFam" id="1.10.150.20:FF:000003">
    <property type="entry name" value="DNA polymerase I"/>
    <property type="match status" value="1"/>
</dbReference>
<evidence type="ECO:0000259" key="13">
    <source>
        <dbReference type="SMART" id="SM00482"/>
    </source>
</evidence>
<evidence type="ECO:0000313" key="15">
    <source>
        <dbReference type="Proteomes" id="UP000179047"/>
    </source>
</evidence>
<dbReference type="SUPFAM" id="SSF56672">
    <property type="entry name" value="DNA/RNA polymerases"/>
    <property type="match status" value="1"/>
</dbReference>
<dbReference type="GO" id="GO:0006261">
    <property type="term" value="P:DNA-templated DNA replication"/>
    <property type="evidence" value="ECO:0007669"/>
    <property type="project" value="UniProtKB-UniRule"/>
</dbReference>
<dbReference type="GO" id="GO:0008409">
    <property type="term" value="F:5'-3' exonuclease activity"/>
    <property type="evidence" value="ECO:0007669"/>
    <property type="project" value="UniProtKB-UniRule"/>
</dbReference>
<dbReference type="PANTHER" id="PTHR10133:SF27">
    <property type="entry name" value="DNA POLYMERASE NU"/>
    <property type="match status" value="1"/>
</dbReference>
<evidence type="ECO:0000256" key="7">
    <source>
        <dbReference type="ARBA" id="ARBA00023125"/>
    </source>
</evidence>
<evidence type="ECO:0000313" key="14">
    <source>
        <dbReference type="EMBL" id="OGN29044.1"/>
    </source>
</evidence>
<dbReference type="InterPro" id="IPR020045">
    <property type="entry name" value="DNA_polI_H3TH"/>
</dbReference>
<dbReference type="InterPro" id="IPR002421">
    <property type="entry name" value="5-3_exonuclease"/>
</dbReference>
<dbReference type="SMART" id="SM00279">
    <property type="entry name" value="HhH2"/>
    <property type="match status" value="1"/>
</dbReference>
<organism evidence="14 15">
    <name type="scientific">Candidatus Yanofskybacteria bacterium RIFCSPLOWO2_01_FULL_49_25</name>
    <dbReference type="NCBI Taxonomy" id="1802701"/>
    <lineage>
        <taxon>Bacteria</taxon>
        <taxon>Candidatus Yanofskyibacteriota</taxon>
    </lineage>
</organism>
<name>A0A1F8GUE7_9BACT</name>
<dbReference type="FunFam" id="1.20.1060.10:FF:000001">
    <property type="entry name" value="DNA polymerase I"/>
    <property type="match status" value="1"/>
</dbReference>
<dbReference type="CDD" id="cd09898">
    <property type="entry name" value="H3TH_53EXO"/>
    <property type="match status" value="1"/>
</dbReference>
<dbReference type="STRING" id="1802701.A3A33_00090"/>
<evidence type="ECO:0000256" key="1">
    <source>
        <dbReference type="ARBA" id="ARBA00007705"/>
    </source>
</evidence>
<dbReference type="InterPro" id="IPR036397">
    <property type="entry name" value="RNaseH_sf"/>
</dbReference>
<evidence type="ECO:0000256" key="11">
    <source>
        <dbReference type="RuleBase" id="RU004460"/>
    </source>
</evidence>
<accession>A0A1F8GUE7</accession>
<dbReference type="Proteomes" id="UP000179047">
    <property type="component" value="Unassembled WGS sequence"/>
</dbReference>
<keyword evidence="7 11" id="KW-0238">DNA-binding</keyword>
<dbReference type="GO" id="GO:0006302">
    <property type="term" value="P:double-strand break repair"/>
    <property type="evidence" value="ECO:0007669"/>
    <property type="project" value="TreeGrafter"/>
</dbReference>
<dbReference type="InterPro" id="IPR008918">
    <property type="entry name" value="HhH2"/>
</dbReference>
<evidence type="ECO:0000256" key="3">
    <source>
        <dbReference type="ARBA" id="ARBA00022695"/>
    </source>
</evidence>
<comment type="catalytic activity">
    <reaction evidence="9 11">
        <text>DNA(n) + a 2'-deoxyribonucleoside 5'-triphosphate = DNA(n+1) + diphosphate</text>
        <dbReference type="Rhea" id="RHEA:22508"/>
        <dbReference type="Rhea" id="RHEA-COMP:17339"/>
        <dbReference type="Rhea" id="RHEA-COMP:17340"/>
        <dbReference type="ChEBI" id="CHEBI:33019"/>
        <dbReference type="ChEBI" id="CHEBI:61560"/>
        <dbReference type="ChEBI" id="CHEBI:173112"/>
        <dbReference type="EC" id="2.7.7.7"/>
    </reaction>
</comment>
<protein>
    <recommendedName>
        <fullName evidence="10 11">DNA polymerase I</fullName>
        <ecNumber evidence="10 11">2.7.7.7</ecNumber>
    </recommendedName>
</protein>
<dbReference type="Gene3D" id="3.30.420.10">
    <property type="entry name" value="Ribonuclease H-like superfamily/Ribonuclease H"/>
    <property type="match status" value="1"/>
</dbReference>
<keyword evidence="11" id="KW-0269">Exonuclease</keyword>
<keyword evidence="11" id="KW-0378">Hydrolase</keyword>
<dbReference type="FunFam" id="1.10.150.20:FF:000002">
    <property type="entry name" value="DNA polymerase I"/>
    <property type="match status" value="1"/>
</dbReference>
<dbReference type="Gene3D" id="3.40.50.1010">
    <property type="entry name" value="5'-nuclease"/>
    <property type="match status" value="1"/>
</dbReference>
<evidence type="ECO:0000256" key="10">
    <source>
        <dbReference type="NCBIfam" id="TIGR00593"/>
    </source>
</evidence>
<dbReference type="SUPFAM" id="SSF53098">
    <property type="entry name" value="Ribonuclease H-like"/>
    <property type="match status" value="1"/>
</dbReference>
<dbReference type="CDD" id="cd09859">
    <property type="entry name" value="PIN_53EXO"/>
    <property type="match status" value="1"/>
</dbReference>
<evidence type="ECO:0000259" key="12">
    <source>
        <dbReference type="SMART" id="SM00475"/>
    </source>
</evidence>
<dbReference type="Pfam" id="PF01367">
    <property type="entry name" value="5_3_exonuc"/>
    <property type="match status" value="1"/>
</dbReference>
<comment type="similarity">
    <text evidence="1 11">Belongs to the DNA polymerase type-A family.</text>
</comment>
<gene>
    <name evidence="11" type="primary">polA</name>
    <name evidence="14" type="ORF">A3A33_00090</name>
</gene>
<evidence type="ECO:0000256" key="4">
    <source>
        <dbReference type="ARBA" id="ARBA00022705"/>
    </source>
</evidence>
<dbReference type="InterPro" id="IPR018320">
    <property type="entry name" value="DNA_polymerase_1"/>
</dbReference>
<dbReference type="InterPro" id="IPR036279">
    <property type="entry name" value="5-3_exonuclease_C_sf"/>
</dbReference>
<dbReference type="SMART" id="SM00482">
    <property type="entry name" value="POLAc"/>
    <property type="match status" value="1"/>
</dbReference>
<dbReference type="PANTHER" id="PTHR10133">
    <property type="entry name" value="DNA POLYMERASE I"/>
    <property type="match status" value="1"/>
</dbReference>
<keyword evidence="6 11" id="KW-0239">DNA-directed DNA polymerase</keyword>
<dbReference type="InterPro" id="IPR020046">
    <property type="entry name" value="5-3_exonucl_a-hlix_arch_N"/>
</dbReference>
<keyword evidence="2 11" id="KW-0808">Transferase</keyword>
<dbReference type="AlphaFoldDB" id="A0A1F8GUE7"/>
<evidence type="ECO:0000256" key="2">
    <source>
        <dbReference type="ARBA" id="ARBA00022679"/>
    </source>
</evidence>
<dbReference type="Pfam" id="PF02739">
    <property type="entry name" value="5_3_exonuc_N"/>
    <property type="match status" value="1"/>
</dbReference>
<feature type="domain" description="5'-3' exonuclease" evidence="12">
    <location>
        <begin position="2"/>
        <end position="278"/>
    </location>
</feature>
<evidence type="ECO:0000256" key="8">
    <source>
        <dbReference type="ARBA" id="ARBA00023204"/>
    </source>
</evidence>
<dbReference type="SUPFAM" id="SSF47807">
    <property type="entry name" value="5' to 3' exonuclease, C-terminal subdomain"/>
    <property type="match status" value="1"/>
</dbReference>
<comment type="caution">
    <text evidence="14">The sequence shown here is derived from an EMBL/GenBank/DDBJ whole genome shotgun (WGS) entry which is preliminary data.</text>
</comment>
<dbReference type="CDD" id="cd06140">
    <property type="entry name" value="DNA_polA_I_Bacillus_like_exo"/>
    <property type="match status" value="1"/>
</dbReference>
<comment type="function">
    <text evidence="11">In addition to polymerase activity, this DNA polymerase exhibits 5'-3' exonuclease activity.</text>
</comment>
<dbReference type="SMART" id="SM00475">
    <property type="entry name" value="53EXOc"/>
    <property type="match status" value="1"/>
</dbReference>
<evidence type="ECO:0000256" key="5">
    <source>
        <dbReference type="ARBA" id="ARBA00022763"/>
    </source>
</evidence>
<dbReference type="GO" id="GO:0003677">
    <property type="term" value="F:DNA binding"/>
    <property type="evidence" value="ECO:0007669"/>
    <property type="project" value="UniProtKB-UniRule"/>
</dbReference>
<feature type="domain" description="DNA-directed DNA polymerase family A palm" evidence="13">
    <location>
        <begin position="643"/>
        <end position="851"/>
    </location>
</feature>
<keyword evidence="4 11" id="KW-0235">DNA replication</keyword>
<keyword evidence="3 11" id="KW-0548">Nucleotidyltransferase</keyword>
<dbReference type="Gene3D" id="1.10.150.20">
    <property type="entry name" value="5' to 3' exonuclease, C-terminal subdomain"/>
    <property type="match status" value="2"/>
</dbReference>
<dbReference type="CDD" id="cd08637">
    <property type="entry name" value="DNA_pol_A_pol_I_C"/>
    <property type="match status" value="1"/>
</dbReference>
<keyword evidence="5 11" id="KW-0227">DNA damage</keyword>
<keyword evidence="8 11" id="KW-0234">DNA repair</keyword>
<dbReference type="NCBIfam" id="NF004397">
    <property type="entry name" value="PRK05755.1"/>
    <property type="match status" value="1"/>
</dbReference>
<dbReference type="InterPro" id="IPR043502">
    <property type="entry name" value="DNA/RNA_pol_sf"/>
</dbReference>
<dbReference type="GO" id="GO:0003887">
    <property type="term" value="F:DNA-directed DNA polymerase activity"/>
    <property type="evidence" value="ECO:0007669"/>
    <property type="project" value="UniProtKB-UniRule"/>
</dbReference>
<reference evidence="14 15" key="1">
    <citation type="journal article" date="2016" name="Nat. Commun.">
        <title>Thousands of microbial genomes shed light on interconnected biogeochemical processes in an aquifer system.</title>
        <authorList>
            <person name="Anantharaman K."/>
            <person name="Brown C.T."/>
            <person name="Hug L.A."/>
            <person name="Sharon I."/>
            <person name="Castelle C.J."/>
            <person name="Probst A.J."/>
            <person name="Thomas B.C."/>
            <person name="Singh A."/>
            <person name="Wilkins M.J."/>
            <person name="Karaoz U."/>
            <person name="Brodie E.L."/>
            <person name="Williams K.H."/>
            <person name="Hubbard S.S."/>
            <person name="Banfield J.F."/>
        </authorList>
    </citation>
    <scope>NUCLEOTIDE SEQUENCE [LARGE SCALE GENOMIC DNA]</scope>
</reference>
<evidence type="ECO:0000256" key="6">
    <source>
        <dbReference type="ARBA" id="ARBA00022932"/>
    </source>
</evidence>
<dbReference type="PRINTS" id="PR00868">
    <property type="entry name" value="DNAPOLI"/>
</dbReference>